<proteinExistence type="predicted"/>
<sequence>MKTTIISTTIAFIACLQTVSAAYWTVRYRNEPFQNGRYAAEYEYWGTNLTYGEDFGRTVLACSYSASHLNKAFLLNSVPEAYWGCGEPNKEPRFSPMVSAVGSDTELYALAVQFDVDVPCALIEYGTGYKTYICSENMPVVNKPSVVDNTTVSTRTDSITFSTTLAQTATATQETTSQETTSQVTTAQETTTQKTTTSKPTATDAPCKAGYRGKRNGKGPNGACCSHSDDCLDTCVSGICGVSP</sequence>
<keyword evidence="4" id="KW-1185">Reference proteome</keyword>
<comment type="caution">
    <text evidence="3">The sequence shown here is derived from an EMBL/GenBank/DDBJ whole genome shotgun (WGS) entry which is preliminary data.</text>
</comment>
<organism evidence="3 4">
    <name type="scientific">Mucor flavus</name>
    <dbReference type="NCBI Taxonomy" id="439312"/>
    <lineage>
        <taxon>Eukaryota</taxon>
        <taxon>Fungi</taxon>
        <taxon>Fungi incertae sedis</taxon>
        <taxon>Mucoromycota</taxon>
        <taxon>Mucoromycotina</taxon>
        <taxon>Mucoromycetes</taxon>
        <taxon>Mucorales</taxon>
        <taxon>Mucorineae</taxon>
        <taxon>Mucoraceae</taxon>
        <taxon>Mucor</taxon>
    </lineage>
</organism>
<feature type="compositionally biased region" description="Low complexity" evidence="1">
    <location>
        <begin position="169"/>
        <end position="205"/>
    </location>
</feature>
<dbReference type="PROSITE" id="PS51257">
    <property type="entry name" value="PROKAR_LIPOPROTEIN"/>
    <property type="match status" value="1"/>
</dbReference>
<protein>
    <recommendedName>
        <fullName evidence="5">Secreted protein</fullName>
    </recommendedName>
</protein>
<evidence type="ECO:0008006" key="5">
    <source>
        <dbReference type="Google" id="ProtNLM"/>
    </source>
</evidence>
<evidence type="ECO:0000313" key="4">
    <source>
        <dbReference type="Proteomes" id="UP001473302"/>
    </source>
</evidence>
<reference evidence="3 4" key="1">
    <citation type="submission" date="2024-04" db="EMBL/GenBank/DDBJ databases">
        <title>genome sequences of Mucor flavus KT1a and Helicostylum pulchrum KT1b strains isolated from the surface of a dry-aged beef.</title>
        <authorList>
            <person name="Toyotome T."/>
            <person name="Hosono M."/>
            <person name="Torimaru M."/>
            <person name="Fukuda K."/>
            <person name="Mikami N."/>
        </authorList>
    </citation>
    <scope>NUCLEOTIDE SEQUENCE [LARGE SCALE GENOMIC DNA]</scope>
    <source>
        <strain evidence="3 4">KT1a</strain>
    </source>
</reference>
<evidence type="ECO:0000256" key="2">
    <source>
        <dbReference type="SAM" id="SignalP"/>
    </source>
</evidence>
<accession>A0ABP9Z5C6</accession>
<evidence type="ECO:0000313" key="3">
    <source>
        <dbReference type="EMBL" id="GAA5814307.1"/>
    </source>
</evidence>
<dbReference type="Proteomes" id="UP001473302">
    <property type="component" value="Unassembled WGS sequence"/>
</dbReference>
<dbReference type="EMBL" id="BAABUK010000020">
    <property type="protein sequence ID" value="GAA5814307.1"/>
    <property type="molecule type" value="Genomic_DNA"/>
</dbReference>
<name>A0ABP9Z5C6_9FUNG</name>
<evidence type="ECO:0000256" key="1">
    <source>
        <dbReference type="SAM" id="MobiDB-lite"/>
    </source>
</evidence>
<keyword evidence="2" id="KW-0732">Signal</keyword>
<feature type="region of interest" description="Disordered" evidence="1">
    <location>
        <begin position="169"/>
        <end position="212"/>
    </location>
</feature>
<feature type="signal peptide" evidence="2">
    <location>
        <begin position="1"/>
        <end position="21"/>
    </location>
</feature>
<gene>
    <name evidence="3" type="ORF">MFLAVUS_007801</name>
</gene>
<feature type="chain" id="PRO_5045628825" description="Secreted protein" evidence="2">
    <location>
        <begin position="22"/>
        <end position="244"/>
    </location>
</feature>